<dbReference type="Gene3D" id="3.30.780.10">
    <property type="entry name" value="SUI1-like domain"/>
    <property type="match status" value="1"/>
</dbReference>
<dbReference type="Pfam" id="PF26292">
    <property type="entry name" value="PUA_elF2D"/>
    <property type="match status" value="1"/>
</dbReference>
<dbReference type="Pfam" id="PF17832">
    <property type="entry name" value="Pre-PUA"/>
    <property type="match status" value="1"/>
</dbReference>
<dbReference type="GO" id="GO:0016787">
    <property type="term" value="F:hydrolase activity"/>
    <property type="evidence" value="ECO:0007669"/>
    <property type="project" value="UniProtKB-KW"/>
</dbReference>
<dbReference type="SUPFAM" id="SSF47592">
    <property type="entry name" value="SWIB/MDM2 domain"/>
    <property type="match status" value="1"/>
</dbReference>
<dbReference type="EMBL" id="JACYCC010000021">
    <property type="protein sequence ID" value="KAF8685549.1"/>
    <property type="molecule type" value="Genomic_DNA"/>
</dbReference>
<dbReference type="SUPFAM" id="SSF55159">
    <property type="entry name" value="eIF1-like"/>
    <property type="match status" value="1"/>
</dbReference>
<dbReference type="CDD" id="cd21156">
    <property type="entry name" value="PUA_eIF2d-like"/>
    <property type="match status" value="1"/>
</dbReference>
<dbReference type="GO" id="GO:0001731">
    <property type="term" value="P:formation of translation preinitiation complex"/>
    <property type="evidence" value="ECO:0007669"/>
    <property type="project" value="InterPro"/>
</dbReference>
<dbReference type="InterPro" id="IPR036877">
    <property type="entry name" value="SUI1_dom_sf"/>
</dbReference>
<name>A0A8H7HH26_9AGAM</name>
<dbReference type="Pfam" id="PF25304">
    <property type="entry name" value="WHD_eIF2D"/>
    <property type="match status" value="1"/>
</dbReference>
<dbReference type="InterPro" id="IPR000073">
    <property type="entry name" value="AB_hydrolase_1"/>
</dbReference>
<dbReference type="GO" id="GO:0003743">
    <property type="term" value="F:translation initiation factor activity"/>
    <property type="evidence" value="ECO:0007669"/>
    <property type="project" value="InterPro"/>
</dbReference>
<dbReference type="Proteomes" id="UP000650582">
    <property type="component" value="Unassembled WGS sequence"/>
</dbReference>
<dbReference type="InterPro" id="IPR057429">
    <property type="entry name" value="WH_eIF2D"/>
</dbReference>
<dbReference type="Pfam" id="PF12697">
    <property type="entry name" value="Abhydrolase_6"/>
    <property type="match status" value="1"/>
</dbReference>
<dbReference type="SUPFAM" id="SSF53474">
    <property type="entry name" value="alpha/beta-Hydrolases"/>
    <property type="match status" value="1"/>
</dbReference>
<evidence type="ECO:0000313" key="3">
    <source>
        <dbReference type="EMBL" id="KAF8685549.1"/>
    </source>
</evidence>
<dbReference type="Pfam" id="PF01253">
    <property type="entry name" value="SUI1"/>
    <property type="match status" value="1"/>
</dbReference>
<dbReference type="InterPro" id="IPR036885">
    <property type="entry name" value="SWIB_MDM2_dom_sf"/>
</dbReference>
<proteinExistence type="predicted"/>
<dbReference type="PANTHER" id="PTHR12217:SF4">
    <property type="entry name" value="EUKARYOTIC TRANSLATION INITIATION FACTOR 2D"/>
    <property type="match status" value="1"/>
</dbReference>
<dbReference type="Gene3D" id="3.40.50.1820">
    <property type="entry name" value="alpha/beta hydrolase"/>
    <property type="match status" value="1"/>
</dbReference>
<gene>
    <name evidence="3" type="ORF">RHS04_00475</name>
</gene>
<keyword evidence="3" id="KW-0378">Hydrolase</keyword>
<evidence type="ECO:0000313" key="4">
    <source>
        <dbReference type="Proteomes" id="UP000650582"/>
    </source>
</evidence>
<dbReference type="InterPro" id="IPR015947">
    <property type="entry name" value="PUA-like_sf"/>
</dbReference>
<dbReference type="CDD" id="cd11608">
    <property type="entry name" value="eIF2D_C"/>
    <property type="match status" value="1"/>
</dbReference>
<dbReference type="FunFam" id="3.30.780.10:FF:000008">
    <property type="entry name" value="eukaryotic translation initiation factor 2D"/>
    <property type="match status" value="1"/>
</dbReference>
<dbReference type="InterPro" id="IPR039759">
    <property type="entry name" value="eIF2D_SUI1"/>
</dbReference>
<evidence type="ECO:0000259" key="2">
    <source>
        <dbReference type="PROSITE" id="PS50296"/>
    </source>
</evidence>
<dbReference type="Gene3D" id="3.10.400.20">
    <property type="match status" value="2"/>
</dbReference>
<organism evidence="3 4">
    <name type="scientific">Rhizoctonia solani</name>
    <dbReference type="NCBI Taxonomy" id="456999"/>
    <lineage>
        <taxon>Eukaryota</taxon>
        <taxon>Fungi</taxon>
        <taxon>Dikarya</taxon>
        <taxon>Basidiomycota</taxon>
        <taxon>Agaricomycotina</taxon>
        <taxon>Agaricomycetes</taxon>
        <taxon>Cantharellales</taxon>
        <taxon>Ceratobasidiaceae</taxon>
        <taxon>Rhizoctonia</taxon>
    </lineage>
</organism>
<comment type="caution">
    <text evidence="3">The sequence shown here is derived from an EMBL/GenBank/DDBJ whole genome shotgun (WGS) entry which is preliminary data.</text>
</comment>
<accession>A0A8H7HH26</accession>
<dbReference type="InterPro" id="IPR058886">
    <property type="entry name" value="SWIB_eIF2D"/>
</dbReference>
<dbReference type="SUPFAM" id="SSF88697">
    <property type="entry name" value="PUA domain-like"/>
    <property type="match status" value="1"/>
</dbReference>
<dbReference type="AlphaFoldDB" id="A0A8H7HH26"/>
<sequence>MFKKPPHKIFTSSPLRNSDVKVLRQRVLVLFLDVKDKIDVDALVPKGISSCKFDTHLDETGVLYSSMEKEPLWFSIGKGGIVQSNLVPTGKRLITNTLLLIHMSGLHHIMLSVYAMEMPYTSTNNLDTRSRHPHSRRHGLISYYQRIPLNLPRTGGADLMIPGVVPSPIIPSLAQGQLVSITQYRSTTPLVVGSMAVNGSELRDDDDQKGKAVITLHATGDALWALGSKQEPPEGNQPEAAAPTTDSVDGMTKAVEDVKLDGEIEQDGASTQAVTSERVPSAQDSAEIEILLRSTTLYALARVDASALPLPASTFYSSHILPSRPARPTLPQSNETDEPIDPKTLLSHLDIKHTSHKKLAPFLKGFEKDGILKLKDVRGELLIFSVDTKHPALVEAIKWGWKTVGAEERKEKEREKESTTGGSTKEILVEEVWFSEANTDGFFELCGESAPHYPLSSLRPLLNKYVTGHNLQHPTNPKFVVLDEVLSRALLRKGENDKEFVGRDELVDRLSGNMKGMWRVGGTGNFKKLPLHPVNVQTKTRQGRKVVTLITGFEPFGIDPETLSEELRKRCASSTSVSPCVEKPRQLEVMVQGSQIKAVTTLLLELGLPKKWIKVSESSVKGKGASVCPIPSATLWRGINCLCCSALYMHALKFPRNADYDTPELYGLARMIFHKPSLPLSLTLMPAGKTLNLNLTTTDDVRLGAWFVAADSFYQKHLRLAPPFKGDSANLKEKSRETLASLLPTALQDHPTILFFHGNAMTRAFHLRTRLYSTLSSRLNANVLAIDYRGFGNSEGVPSEQGLLLDARAAWDWLIENGAKEADITVVGQSLGTGVSAGLVAELAEEGVSPRGMVLLAPYSSIATLLETYDLGGKLPILQPLQKFRFVFGFVLRFLRHRFDTLSIINDITCPITIIHATDDWDIPVAHAKVLFDALLESLLPPHPFNPQDVLLGKVPHEEFSTFISERNTRRNQVVATMEIKGLGTISTFSRDDSHGDVTFLQTTWGEHNGISAIEGVIDVIGWSVGMADR</sequence>
<dbReference type="InterPro" id="IPR001950">
    <property type="entry name" value="SUI1"/>
</dbReference>
<dbReference type="InterPro" id="IPR048248">
    <property type="entry name" value="PUA_eIF2d-like"/>
</dbReference>
<dbReference type="InterPro" id="IPR041366">
    <property type="entry name" value="Pre-PUA"/>
</dbReference>
<dbReference type="PANTHER" id="PTHR12217">
    <property type="entry name" value="EUKARYOTIC TRANSLATION INITIATION FACTOR 2D"/>
    <property type="match status" value="1"/>
</dbReference>
<dbReference type="InterPro" id="IPR039757">
    <property type="entry name" value="EIF2D"/>
</dbReference>
<evidence type="ECO:0000256" key="1">
    <source>
        <dbReference type="SAM" id="MobiDB-lite"/>
    </source>
</evidence>
<dbReference type="InterPro" id="IPR029058">
    <property type="entry name" value="AB_hydrolase_fold"/>
</dbReference>
<dbReference type="PROSITE" id="PS50296">
    <property type="entry name" value="SUI1"/>
    <property type="match status" value="1"/>
</dbReference>
<dbReference type="Pfam" id="PF26291">
    <property type="entry name" value="SWIB_eIF2D"/>
    <property type="match status" value="1"/>
</dbReference>
<reference evidence="3" key="1">
    <citation type="submission" date="2020-09" db="EMBL/GenBank/DDBJ databases">
        <title>Comparative genome analyses of four rice-infecting Rhizoctonia solani isolates reveal extensive enrichment of homogalacturonan modification genes.</title>
        <authorList>
            <person name="Lee D.-Y."/>
            <person name="Jeon J."/>
            <person name="Kim K.-T."/>
            <person name="Cheong K."/>
            <person name="Song H."/>
            <person name="Choi G."/>
            <person name="Ko J."/>
            <person name="Opiyo S.O."/>
            <person name="Zuo S."/>
            <person name="Madhav S."/>
            <person name="Lee Y.-H."/>
            <person name="Wang G.-L."/>
        </authorList>
    </citation>
    <scope>NUCLEOTIDE SEQUENCE</scope>
    <source>
        <strain evidence="3">AG1-IA YN-7</strain>
    </source>
</reference>
<feature type="region of interest" description="Disordered" evidence="1">
    <location>
        <begin position="228"/>
        <end position="247"/>
    </location>
</feature>
<feature type="domain" description="SUI1" evidence="2">
    <location>
        <begin position="534"/>
        <end position="607"/>
    </location>
</feature>
<protein>
    <submittedName>
        <fullName evidence="3">Alpha beta-hydrolase</fullName>
    </submittedName>
</protein>